<evidence type="ECO:0000256" key="1">
    <source>
        <dbReference type="SAM" id="Phobius"/>
    </source>
</evidence>
<feature type="transmembrane region" description="Helical" evidence="1">
    <location>
        <begin position="312"/>
        <end position="335"/>
    </location>
</feature>
<organism evidence="2 3">
    <name type="scientific">Paenactinomyces guangxiensis</name>
    <dbReference type="NCBI Taxonomy" id="1490290"/>
    <lineage>
        <taxon>Bacteria</taxon>
        <taxon>Bacillati</taxon>
        <taxon>Bacillota</taxon>
        <taxon>Bacilli</taxon>
        <taxon>Bacillales</taxon>
        <taxon>Thermoactinomycetaceae</taxon>
        <taxon>Paenactinomyces</taxon>
    </lineage>
</organism>
<dbReference type="PIRSF" id="PIRSF037259">
    <property type="entry name" value="EcsB_ABC"/>
    <property type="match status" value="1"/>
</dbReference>
<feature type="transmembrane region" description="Helical" evidence="1">
    <location>
        <begin position="378"/>
        <end position="399"/>
    </location>
</feature>
<keyword evidence="1" id="KW-0472">Membrane</keyword>
<reference evidence="2 3" key="1">
    <citation type="submission" date="2020-07" db="EMBL/GenBank/DDBJ databases">
        <authorList>
            <person name="Feng H."/>
        </authorList>
    </citation>
    <scope>NUCLEOTIDE SEQUENCE [LARGE SCALE GENOMIC DNA]</scope>
    <source>
        <strain evidence="3">s-10</strain>
    </source>
</reference>
<feature type="transmembrane region" description="Helical" evidence="1">
    <location>
        <begin position="137"/>
        <end position="155"/>
    </location>
</feature>
<dbReference type="Proteomes" id="UP000535491">
    <property type="component" value="Unassembled WGS sequence"/>
</dbReference>
<feature type="transmembrane region" description="Helical" evidence="1">
    <location>
        <begin position="287"/>
        <end position="306"/>
    </location>
</feature>
<keyword evidence="1" id="KW-1133">Transmembrane helix</keyword>
<dbReference type="GO" id="GO:0016020">
    <property type="term" value="C:membrane"/>
    <property type="evidence" value="ECO:0007669"/>
    <property type="project" value="InterPro"/>
</dbReference>
<feature type="transmembrane region" description="Helical" evidence="1">
    <location>
        <begin position="356"/>
        <end position="372"/>
    </location>
</feature>
<name>A0A7W2AAF2_9BACL</name>
<evidence type="ECO:0000313" key="2">
    <source>
        <dbReference type="EMBL" id="MBA4496144.1"/>
    </source>
</evidence>
<protein>
    <submittedName>
        <fullName evidence="2">ABC transporter permease</fullName>
    </submittedName>
</protein>
<feature type="transmembrane region" description="Helical" evidence="1">
    <location>
        <begin position="193"/>
        <end position="215"/>
    </location>
</feature>
<dbReference type="InterPro" id="IPR010288">
    <property type="entry name" value="EcsB_ABC"/>
</dbReference>
<dbReference type="Pfam" id="PF05975">
    <property type="entry name" value="EcsB"/>
    <property type="match status" value="1"/>
</dbReference>
<sequence>MNTGQLFKERMQTSWFHAIRMLRAIFSGGGTPLFVGIFLILLYFGYTRFLEWLPRDFPTVSLLAFIFSLFLTSSRVRTWIRQPDLVFLLPMEPGMKDYFRASLIYSSVIHLIHLAVITGFAYPLFRVHLGSSTEFGIVFLLLGLMQVWNVLTGWYEERLSVFRSRAMVRILILLRWIINLGLAALILSKNWTLVIPALLIPAAVLWYIRSITPALPYPWEKLKKREQLTISRYYALAGWFIDVPQVKKEVKQRKILIGIMNRLFPNQKPLSYLYWRSFFRYSELFPIYIRLMGWAVLMVLILPHPWVSLTLLLLSLWMFGVQLPAIAAPGQYPVWIRLYPLSKEEQIRSLIRMGRVLLGFQTVLFTLVLFLLNRIPGLWAMIHGIIGLLAVYLISTFYLPRRLHRWISL</sequence>
<keyword evidence="1" id="KW-0812">Transmembrane</keyword>
<dbReference type="AlphaFoldDB" id="A0A7W2AAF2"/>
<feature type="transmembrane region" description="Helical" evidence="1">
    <location>
        <begin position="21"/>
        <end position="46"/>
    </location>
</feature>
<gene>
    <name evidence="2" type="ORF">H1191_17860</name>
</gene>
<proteinExistence type="predicted"/>
<accession>A0A7W2AAF2</accession>
<dbReference type="RefSeq" id="WP_181754289.1">
    <property type="nucleotide sequence ID" value="NZ_JACEIQ010000025.1"/>
</dbReference>
<evidence type="ECO:0000313" key="3">
    <source>
        <dbReference type="Proteomes" id="UP000535491"/>
    </source>
</evidence>
<feature type="transmembrane region" description="Helical" evidence="1">
    <location>
        <begin position="103"/>
        <end position="125"/>
    </location>
</feature>
<keyword evidence="3" id="KW-1185">Reference proteome</keyword>
<dbReference type="EMBL" id="JACEIQ010000025">
    <property type="protein sequence ID" value="MBA4496144.1"/>
    <property type="molecule type" value="Genomic_DNA"/>
</dbReference>
<feature type="transmembrane region" description="Helical" evidence="1">
    <location>
        <begin position="52"/>
        <end position="71"/>
    </location>
</feature>
<comment type="caution">
    <text evidence="2">The sequence shown here is derived from an EMBL/GenBank/DDBJ whole genome shotgun (WGS) entry which is preliminary data.</text>
</comment>
<feature type="transmembrane region" description="Helical" evidence="1">
    <location>
        <begin position="167"/>
        <end position="187"/>
    </location>
</feature>